<dbReference type="Pfam" id="PF12804">
    <property type="entry name" value="NTP_transf_3"/>
    <property type="match status" value="1"/>
</dbReference>
<comment type="caution">
    <text evidence="4">The sequence shown here is derived from an EMBL/GenBank/DDBJ whole genome shotgun (WGS) entry which is preliminary data.</text>
</comment>
<accession>A0A4R6ZLZ8</accession>
<dbReference type="PANTHER" id="PTHR43777:SF1">
    <property type="entry name" value="MOLYBDENUM COFACTOR CYTIDYLYLTRANSFERASE"/>
    <property type="match status" value="1"/>
</dbReference>
<dbReference type="AlphaFoldDB" id="A0A4R6ZLZ8"/>
<dbReference type="InterPro" id="IPR025877">
    <property type="entry name" value="MobA-like_NTP_Trfase"/>
</dbReference>
<dbReference type="InterPro" id="IPR029044">
    <property type="entry name" value="Nucleotide-diphossugar_trans"/>
</dbReference>
<protein>
    <submittedName>
        <fullName evidence="4">Molybdenum cofactor cytidylyltransferase</fullName>
    </submittedName>
</protein>
<evidence type="ECO:0000313" key="5">
    <source>
        <dbReference type="Proteomes" id="UP000295212"/>
    </source>
</evidence>
<dbReference type="EMBL" id="SNZJ01000009">
    <property type="protein sequence ID" value="TDR53375.1"/>
    <property type="molecule type" value="Genomic_DNA"/>
</dbReference>
<proteinExistence type="predicted"/>
<dbReference type="GO" id="GO:0016779">
    <property type="term" value="F:nucleotidyltransferase activity"/>
    <property type="evidence" value="ECO:0007669"/>
    <property type="project" value="UniProtKB-KW"/>
</dbReference>
<dbReference type="SUPFAM" id="SSF53448">
    <property type="entry name" value="Nucleotide-diphospho-sugar transferases"/>
    <property type="match status" value="1"/>
</dbReference>
<keyword evidence="1" id="KW-0460">Magnesium</keyword>
<dbReference type="CDD" id="cd04182">
    <property type="entry name" value="GT_2_like_f"/>
    <property type="match status" value="1"/>
</dbReference>
<evidence type="ECO:0000313" key="4">
    <source>
        <dbReference type="EMBL" id="TDR53375.1"/>
    </source>
</evidence>
<evidence type="ECO:0000256" key="1">
    <source>
        <dbReference type="ARBA" id="ARBA00022842"/>
    </source>
</evidence>
<organism evidence="4 5">
    <name type="scientific">Halomonas ventosae</name>
    <dbReference type="NCBI Taxonomy" id="229007"/>
    <lineage>
        <taxon>Bacteria</taxon>
        <taxon>Pseudomonadati</taxon>
        <taxon>Pseudomonadota</taxon>
        <taxon>Gammaproteobacteria</taxon>
        <taxon>Oceanospirillales</taxon>
        <taxon>Halomonadaceae</taxon>
        <taxon>Halomonas</taxon>
    </lineage>
</organism>
<sequence length="225" mass="23637">MSPSETAPPIRERPLARVVALVMAAGRSRRFGAADKRRARLADGRTLLASAVERAAGAFDDCYVVLREDDDPEALGLSPDICLIRAVNADLGLGSSLADAVGALEVFAAPVAVAVLLGDMPDIAPATLVALGRAARRDTILRPVQGGRPGHPVLFGRALWPELAALRGDRGAREVVRRHASQLHLIPVEDPGIHRDVDTPGDLDAWQGTGRPAGSEPGSKRGVVP</sequence>
<dbReference type="Proteomes" id="UP000295212">
    <property type="component" value="Unassembled WGS sequence"/>
</dbReference>
<feature type="domain" description="MobA-like NTP transferase" evidence="3">
    <location>
        <begin position="20"/>
        <end position="180"/>
    </location>
</feature>
<reference evidence="4 5" key="1">
    <citation type="submission" date="2019-03" db="EMBL/GenBank/DDBJ databases">
        <title>Genomic Encyclopedia of Type Strains, Phase III (KMG-III): the genomes of soil and plant-associated and newly described type strains.</title>
        <authorList>
            <person name="Whitman W."/>
        </authorList>
    </citation>
    <scope>NUCLEOTIDE SEQUENCE [LARGE SCALE GENOMIC DNA]</scope>
    <source>
        <strain evidence="4 5">CECT 5797</strain>
    </source>
</reference>
<evidence type="ECO:0000256" key="2">
    <source>
        <dbReference type="SAM" id="MobiDB-lite"/>
    </source>
</evidence>
<dbReference type="Gene3D" id="3.90.550.10">
    <property type="entry name" value="Spore Coat Polysaccharide Biosynthesis Protein SpsA, Chain A"/>
    <property type="match status" value="1"/>
</dbReference>
<keyword evidence="4" id="KW-0808">Transferase</keyword>
<dbReference type="PANTHER" id="PTHR43777">
    <property type="entry name" value="MOLYBDENUM COFACTOR CYTIDYLYLTRANSFERASE"/>
    <property type="match status" value="1"/>
</dbReference>
<feature type="region of interest" description="Disordered" evidence="2">
    <location>
        <begin position="191"/>
        <end position="225"/>
    </location>
</feature>
<keyword evidence="4" id="KW-0548">Nucleotidyltransferase</keyword>
<gene>
    <name evidence="4" type="ORF">DFP85_10999</name>
</gene>
<name>A0A4R6ZLZ8_9GAMM</name>
<dbReference type="RefSeq" id="WP_243737258.1">
    <property type="nucleotide sequence ID" value="NZ_SNZJ01000009.1"/>
</dbReference>
<evidence type="ECO:0000259" key="3">
    <source>
        <dbReference type="Pfam" id="PF12804"/>
    </source>
</evidence>